<keyword evidence="1" id="KW-0175">Coiled coil</keyword>
<proteinExistence type="predicted"/>
<dbReference type="AlphaFoldDB" id="A0A0F9T2N2"/>
<sequence>MAKACKQTKCQYYHNGRGCLNCLHNPDTHVYKLQKKIEQLQAELKDKTKMLEKYGKHVLGCKLHTPGVCFCTCGFDQALQDTDGKDK</sequence>
<feature type="coiled-coil region" evidence="1">
    <location>
        <begin position="30"/>
        <end position="57"/>
    </location>
</feature>
<accession>A0A0F9T2N2</accession>
<reference evidence="2" key="1">
    <citation type="journal article" date="2015" name="Nature">
        <title>Complex archaea that bridge the gap between prokaryotes and eukaryotes.</title>
        <authorList>
            <person name="Spang A."/>
            <person name="Saw J.H."/>
            <person name="Jorgensen S.L."/>
            <person name="Zaremba-Niedzwiedzka K."/>
            <person name="Martijn J."/>
            <person name="Lind A.E."/>
            <person name="van Eijk R."/>
            <person name="Schleper C."/>
            <person name="Guy L."/>
            <person name="Ettema T.J."/>
        </authorList>
    </citation>
    <scope>NUCLEOTIDE SEQUENCE</scope>
</reference>
<evidence type="ECO:0000313" key="2">
    <source>
        <dbReference type="EMBL" id="KKN73489.1"/>
    </source>
</evidence>
<comment type="caution">
    <text evidence="2">The sequence shown here is derived from an EMBL/GenBank/DDBJ whole genome shotgun (WGS) entry which is preliminary data.</text>
</comment>
<dbReference type="EMBL" id="LAZR01000343">
    <property type="protein sequence ID" value="KKN73489.1"/>
    <property type="molecule type" value="Genomic_DNA"/>
</dbReference>
<organism evidence="2">
    <name type="scientific">marine sediment metagenome</name>
    <dbReference type="NCBI Taxonomy" id="412755"/>
    <lineage>
        <taxon>unclassified sequences</taxon>
        <taxon>metagenomes</taxon>
        <taxon>ecological metagenomes</taxon>
    </lineage>
</organism>
<gene>
    <name evidence="2" type="ORF">LCGC14_0400640</name>
</gene>
<protein>
    <submittedName>
        <fullName evidence="2">Uncharacterized protein</fullName>
    </submittedName>
</protein>
<name>A0A0F9T2N2_9ZZZZ</name>
<evidence type="ECO:0000256" key="1">
    <source>
        <dbReference type="SAM" id="Coils"/>
    </source>
</evidence>